<feature type="transmembrane region" description="Helical" evidence="2">
    <location>
        <begin position="105"/>
        <end position="123"/>
    </location>
</feature>
<keyword evidence="2" id="KW-1133">Transmembrane helix</keyword>
<organism evidence="3 4">
    <name type="scientific">Micromonospora vulcania</name>
    <dbReference type="NCBI Taxonomy" id="1441873"/>
    <lineage>
        <taxon>Bacteria</taxon>
        <taxon>Bacillati</taxon>
        <taxon>Actinomycetota</taxon>
        <taxon>Actinomycetes</taxon>
        <taxon>Micromonosporales</taxon>
        <taxon>Micromonosporaceae</taxon>
        <taxon>Micromonospora</taxon>
    </lineage>
</organism>
<sequence length="294" mass="31210">MTTLTNGDSHVPSTGSLPAELPTNTTTTGGTRQLLRHLGEMALAMVVGMLLLGPLWDVAGTVLGLADQLEHPAVAALVMATNMTIGMTVWMRYRAHHWGGVVEMAAAMYVPFLLLLAPFWAGLLDGDALMIGGHLLMVPAMVLVAVRHRHESPAPVRRHPAVVALARRWPTGLALLMTVDMWVDPGVLSPWTLLVLPGGYLLIGVARRTLRGPGVLATQLVGLAAWVALALIAIMAGGRTAAWLVAFGWLAHAGWDVVHHRTGRVVPRGYAEWCGVLDAALAGAMILAILTTDA</sequence>
<feature type="transmembrane region" description="Helical" evidence="2">
    <location>
        <begin position="270"/>
        <end position="290"/>
    </location>
</feature>
<protein>
    <submittedName>
        <fullName evidence="3">Uncharacterized protein</fullName>
    </submittedName>
</protein>
<feature type="transmembrane region" description="Helical" evidence="2">
    <location>
        <begin position="185"/>
        <end position="203"/>
    </location>
</feature>
<evidence type="ECO:0000256" key="2">
    <source>
        <dbReference type="SAM" id="Phobius"/>
    </source>
</evidence>
<dbReference type="EMBL" id="JBHSQS010000019">
    <property type="protein sequence ID" value="MFC5926645.1"/>
    <property type="molecule type" value="Genomic_DNA"/>
</dbReference>
<evidence type="ECO:0000313" key="4">
    <source>
        <dbReference type="Proteomes" id="UP001596226"/>
    </source>
</evidence>
<feature type="transmembrane region" description="Helical" evidence="2">
    <location>
        <begin position="42"/>
        <end position="66"/>
    </location>
</feature>
<feature type="transmembrane region" description="Helical" evidence="2">
    <location>
        <begin position="72"/>
        <end position="93"/>
    </location>
</feature>
<proteinExistence type="predicted"/>
<keyword evidence="2" id="KW-0472">Membrane</keyword>
<comment type="caution">
    <text evidence="3">The sequence shown here is derived from an EMBL/GenBank/DDBJ whole genome shotgun (WGS) entry which is preliminary data.</text>
</comment>
<accession>A0ABW1HAF7</accession>
<keyword evidence="4" id="KW-1185">Reference proteome</keyword>
<reference evidence="4" key="1">
    <citation type="journal article" date="2019" name="Int. J. Syst. Evol. Microbiol.">
        <title>The Global Catalogue of Microorganisms (GCM) 10K type strain sequencing project: providing services to taxonomists for standard genome sequencing and annotation.</title>
        <authorList>
            <consortium name="The Broad Institute Genomics Platform"/>
            <consortium name="The Broad Institute Genome Sequencing Center for Infectious Disease"/>
            <person name="Wu L."/>
            <person name="Ma J."/>
        </authorList>
    </citation>
    <scope>NUCLEOTIDE SEQUENCE [LARGE SCALE GENOMIC DNA]</scope>
    <source>
        <strain evidence="4">CGMCC 4.7144</strain>
    </source>
</reference>
<keyword evidence="2" id="KW-0812">Transmembrane</keyword>
<feature type="transmembrane region" description="Helical" evidence="2">
    <location>
        <begin position="215"/>
        <end position="235"/>
    </location>
</feature>
<feature type="region of interest" description="Disordered" evidence="1">
    <location>
        <begin position="1"/>
        <end position="30"/>
    </location>
</feature>
<dbReference type="RefSeq" id="WP_377514909.1">
    <property type="nucleotide sequence ID" value="NZ_JBHSQS010000019.1"/>
</dbReference>
<feature type="transmembrane region" description="Helical" evidence="2">
    <location>
        <begin position="241"/>
        <end position="258"/>
    </location>
</feature>
<evidence type="ECO:0000313" key="3">
    <source>
        <dbReference type="EMBL" id="MFC5926645.1"/>
    </source>
</evidence>
<name>A0ABW1HAF7_9ACTN</name>
<gene>
    <name evidence="3" type="ORF">ACFQGL_25240</name>
</gene>
<dbReference type="Proteomes" id="UP001596226">
    <property type="component" value="Unassembled WGS sequence"/>
</dbReference>
<evidence type="ECO:0000256" key="1">
    <source>
        <dbReference type="SAM" id="MobiDB-lite"/>
    </source>
</evidence>
<feature type="compositionally biased region" description="Polar residues" evidence="1">
    <location>
        <begin position="1"/>
        <end position="16"/>
    </location>
</feature>